<organism evidence="1 2">
    <name type="scientific">Bos mutus</name>
    <name type="common">wild yak</name>
    <dbReference type="NCBI Taxonomy" id="72004"/>
    <lineage>
        <taxon>Eukaryota</taxon>
        <taxon>Metazoa</taxon>
        <taxon>Chordata</taxon>
        <taxon>Craniata</taxon>
        <taxon>Vertebrata</taxon>
        <taxon>Euteleostomi</taxon>
        <taxon>Mammalia</taxon>
        <taxon>Eutheria</taxon>
        <taxon>Laurasiatheria</taxon>
        <taxon>Artiodactyla</taxon>
        <taxon>Ruminantia</taxon>
        <taxon>Pecora</taxon>
        <taxon>Bovidae</taxon>
        <taxon>Bovinae</taxon>
        <taxon>Bos</taxon>
    </lineage>
</organism>
<proteinExistence type="predicted"/>
<dbReference type="EMBL" id="VBQZ03000475">
    <property type="protein sequence ID" value="MXQ99478.1"/>
    <property type="molecule type" value="Genomic_DNA"/>
</dbReference>
<dbReference type="Proteomes" id="UP000322234">
    <property type="component" value="Unassembled WGS sequence"/>
</dbReference>
<keyword evidence="2" id="KW-1185">Reference proteome</keyword>
<evidence type="ECO:0000313" key="2">
    <source>
        <dbReference type="Proteomes" id="UP000322234"/>
    </source>
</evidence>
<evidence type="ECO:0000313" key="1">
    <source>
        <dbReference type="EMBL" id="MXQ99478.1"/>
    </source>
</evidence>
<name>A0A6B0S9N0_9CETA</name>
<reference evidence="1" key="1">
    <citation type="submission" date="2019-10" db="EMBL/GenBank/DDBJ databases">
        <title>The sequence and de novo assembly of the wild yak genome.</title>
        <authorList>
            <person name="Liu Y."/>
        </authorList>
    </citation>
    <scope>NUCLEOTIDE SEQUENCE [LARGE SCALE GENOMIC DNA]</scope>
    <source>
        <strain evidence="1">WY2019</strain>
    </source>
</reference>
<protein>
    <submittedName>
        <fullName evidence="1">Uncharacterized protein</fullName>
    </submittedName>
</protein>
<sequence length="137" mass="14750">MHSKAKRAEMGIIAFNQYHCSAALTSGEIHQQPATPGPPGKKLLITQGFLNTGGILVYSVESEGLELSQQLPGPGKKVTGSGPFVTGATERNGLASAKYPKEPVALMELRVTKCLKYHGLEQEGPVWKEWTYTALVV</sequence>
<gene>
    <name evidence="1" type="ORF">E5288_WYG000157</name>
</gene>
<comment type="caution">
    <text evidence="1">The sequence shown here is derived from an EMBL/GenBank/DDBJ whole genome shotgun (WGS) entry which is preliminary data.</text>
</comment>
<dbReference type="AlphaFoldDB" id="A0A6B0S9N0"/>
<accession>A0A6B0S9N0</accession>